<evidence type="ECO:0000256" key="1">
    <source>
        <dbReference type="SAM" id="MobiDB-lite"/>
    </source>
</evidence>
<feature type="domain" description="Phage terminase large subunit GpA ATPase" evidence="2">
    <location>
        <begin position="57"/>
        <end position="329"/>
    </location>
</feature>
<feature type="region of interest" description="Disordered" evidence="1">
    <location>
        <begin position="1"/>
        <end position="22"/>
    </location>
</feature>
<feature type="domain" description="Terminase large subunit GpA endonuclease" evidence="3">
    <location>
        <begin position="352"/>
        <end position="638"/>
    </location>
</feature>
<dbReference type="GO" id="GO:0004519">
    <property type="term" value="F:endonuclease activity"/>
    <property type="evidence" value="ECO:0007669"/>
    <property type="project" value="InterPro"/>
</dbReference>
<protein>
    <submittedName>
        <fullName evidence="4">Terminase</fullName>
    </submittedName>
</protein>
<name>A0A4D8Q6J9_AZOBR</name>
<dbReference type="AlphaFoldDB" id="A0A4D8Q6J9"/>
<dbReference type="Pfam" id="PF05876">
    <property type="entry name" value="GpA_ATPase"/>
    <property type="match status" value="1"/>
</dbReference>
<dbReference type="Pfam" id="PF20454">
    <property type="entry name" value="GpA_nuclease"/>
    <property type="match status" value="1"/>
</dbReference>
<gene>
    <name evidence="4" type="ORF">D3867_19600</name>
</gene>
<evidence type="ECO:0000313" key="5">
    <source>
        <dbReference type="Proteomes" id="UP000298596"/>
    </source>
</evidence>
<evidence type="ECO:0000259" key="2">
    <source>
        <dbReference type="Pfam" id="PF05876"/>
    </source>
</evidence>
<organism evidence="4 5">
    <name type="scientific">Azospirillum brasilense</name>
    <dbReference type="NCBI Taxonomy" id="192"/>
    <lineage>
        <taxon>Bacteria</taxon>
        <taxon>Pseudomonadati</taxon>
        <taxon>Pseudomonadota</taxon>
        <taxon>Alphaproteobacteria</taxon>
        <taxon>Rhodospirillales</taxon>
        <taxon>Azospirillaceae</taxon>
        <taxon>Azospirillum</taxon>
    </lineage>
</organism>
<evidence type="ECO:0000313" key="4">
    <source>
        <dbReference type="EMBL" id="QCO04166.1"/>
    </source>
</evidence>
<dbReference type="Proteomes" id="UP000298596">
    <property type="component" value="Plasmid p1"/>
</dbReference>
<sequence>MTNTAPPLPPSPKPSSAPRSSPNVAVLLRRAAATIRPPKKRWTDEWAKENVVLPAKSAEPGPYRPDRVPYMIPIMRAFDDPRWRMVIFVMGSQMTKSTGVLNVIGKRQDYAPVPIIYFGPSRNFVENVIEPRLTEMLRSSPTLFAKTRWGKANRKTMKIVAGAEIRLGWAGSAAELAGQPAGLVFVDERDRMEGDIKGEGDPVELARARGETYPGFCLGVTSTPLIGNIEEERHPDTGLIHWKVGDPEDIESATWKLWQEGTRHEYAWPCPHCGEFFIPRFSLLKWTGDTPAQAKKTARLACPNPDCDVNTAGLVIENHHKPQMLARGVFVAPGQRVARDGTISGPDLEGDTVSFWVSGLCSPFVSFGDRAADFVRARRSGDTKRLQTVINTRFGELFRSAGGGPAKPWEEIAGRAIDYRMGEAPAGVQKIALTVDVQKFGLYYVLRGWGARYESWLIRADQITGETERPEVWNELAELVDGGHEGQPLDLVLIDSGYRPGDRWRRPTNAVYDFCRRYPNGRVRAIKGQEKLSTPIRTAQAAVNAKGKAAKRAGVILHHLDSDFFKSWVMGRLDWPAGEPGGWHLPTDVTEAYCRQIVAENRVVKPSGDVTWVRLSKDNHYLDCEMMQAAAAELMQVHALRPLDQDTEKPATTTLPARKVGRSSHLARIGR</sequence>
<dbReference type="EMBL" id="CP032331">
    <property type="protein sequence ID" value="QCO04166.1"/>
    <property type="molecule type" value="Genomic_DNA"/>
</dbReference>
<proteinExistence type="predicted"/>
<evidence type="ECO:0000259" key="3">
    <source>
        <dbReference type="Pfam" id="PF20454"/>
    </source>
</evidence>
<keyword evidence="4" id="KW-0614">Plasmid</keyword>
<reference evidence="4 5" key="1">
    <citation type="submission" date="2018-09" db="EMBL/GenBank/DDBJ databases">
        <title>Whole genome based analysis of evolution and adaptive divergence in Indian and Brazilian strains of Azospirillum brasilense.</title>
        <authorList>
            <person name="Singh C."/>
            <person name="Tripathi A.K."/>
        </authorList>
    </citation>
    <scope>NUCLEOTIDE SEQUENCE [LARGE SCALE GENOMIC DNA]</scope>
    <source>
        <strain evidence="4 5">MTCC4036</strain>
        <plasmid evidence="4 5">p1</plasmid>
    </source>
</reference>
<dbReference type="GO" id="GO:0016887">
    <property type="term" value="F:ATP hydrolysis activity"/>
    <property type="evidence" value="ECO:0007669"/>
    <property type="project" value="InterPro"/>
</dbReference>
<geneLocation type="plasmid" evidence="4">
    <name>p1</name>
</geneLocation>
<dbReference type="InterPro" id="IPR046453">
    <property type="entry name" value="GpA_ATPase"/>
</dbReference>
<dbReference type="InterPro" id="IPR046454">
    <property type="entry name" value="GpA_endonuclease"/>
</dbReference>
<accession>A0A4D8Q6J9</accession>
<feature type="compositionally biased region" description="Pro residues" evidence="1">
    <location>
        <begin position="1"/>
        <end position="15"/>
    </location>
</feature>